<dbReference type="PROSITE" id="PS50937">
    <property type="entry name" value="HTH_MERR_2"/>
    <property type="match status" value="1"/>
</dbReference>
<accession>A0A543CPT5</accession>
<dbReference type="Pfam" id="PF12728">
    <property type="entry name" value="HTH_17"/>
    <property type="match status" value="1"/>
</dbReference>
<dbReference type="Proteomes" id="UP000316096">
    <property type="component" value="Unassembled WGS sequence"/>
</dbReference>
<dbReference type="SUPFAM" id="SSF46955">
    <property type="entry name" value="Putative DNA-binding domain"/>
    <property type="match status" value="1"/>
</dbReference>
<proteinExistence type="predicted"/>
<dbReference type="RefSeq" id="WP_185792362.1">
    <property type="nucleotide sequence ID" value="NZ_VFOZ01000001.1"/>
</dbReference>
<dbReference type="InterPro" id="IPR041657">
    <property type="entry name" value="HTH_17"/>
</dbReference>
<feature type="region of interest" description="Disordered" evidence="1">
    <location>
        <begin position="63"/>
        <end position="85"/>
    </location>
</feature>
<dbReference type="GO" id="GO:0003677">
    <property type="term" value="F:DNA binding"/>
    <property type="evidence" value="ECO:0007669"/>
    <property type="project" value="InterPro"/>
</dbReference>
<organism evidence="3 4">
    <name type="scientific">Actinoallomurus bryophytorum</name>
    <dbReference type="NCBI Taxonomy" id="1490222"/>
    <lineage>
        <taxon>Bacteria</taxon>
        <taxon>Bacillati</taxon>
        <taxon>Actinomycetota</taxon>
        <taxon>Actinomycetes</taxon>
        <taxon>Streptosporangiales</taxon>
        <taxon>Thermomonosporaceae</taxon>
        <taxon>Actinoallomurus</taxon>
    </lineage>
</organism>
<evidence type="ECO:0000313" key="3">
    <source>
        <dbReference type="EMBL" id="TQL99112.1"/>
    </source>
</evidence>
<reference evidence="3 4" key="1">
    <citation type="submission" date="2019-06" db="EMBL/GenBank/DDBJ databases">
        <title>Sequencing the genomes of 1000 actinobacteria strains.</title>
        <authorList>
            <person name="Klenk H.-P."/>
        </authorList>
    </citation>
    <scope>NUCLEOTIDE SEQUENCE [LARGE SCALE GENOMIC DNA]</scope>
    <source>
        <strain evidence="3 4">DSM 102200</strain>
    </source>
</reference>
<name>A0A543CPT5_9ACTN</name>
<dbReference type="EMBL" id="VFOZ01000001">
    <property type="protein sequence ID" value="TQL99112.1"/>
    <property type="molecule type" value="Genomic_DNA"/>
</dbReference>
<protein>
    <submittedName>
        <fullName evidence="3">Helix-turn-helix protein</fullName>
    </submittedName>
</protein>
<dbReference type="GO" id="GO:0006355">
    <property type="term" value="P:regulation of DNA-templated transcription"/>
    <property type="evidence" value="ECO:0007669"/>
    <property type="project" value="InterPro"/>
</dbReference>
<evidence type="ECO:0000259" key="2">
    <source>
        <dbReference type="PROSITE" id="PS50937"/>
    </source>
</evidence>
<comment type="caution">
    <text evidence="3">The sequence shown here is derived from an EMBL/GenBank/DDBJ whole genome shotgun (WGS) entry which is preliminary data.</text>
</comment>
<feature type="domain" description="HTH merR-type" evidence="2">
    <location>
        <begin position="10"/>
        <end position="53"/>
    </location>
</feature>
<dbReference type="InterPro" id="IPR000551">
    <property type="entry name" value="MerR-type_HTH_dom"/>
</dbReference>
<gene>
    <name evidence="3" type="ORF">FB559_4768</name>
</gene>
<evidence type="ECO:0000313" key="4">
    <source>
        <dbReference type="Proteomes" id="UP000316096"/>
    </source>
</evidence>
<evidence type="ECO:0000256" key="1">
    <source>
        <dbReference type="SAM" id="MobiDB-lite"/>
    </source>
</evidence>
<sequence length="85" mass="9169">MKSTGSGDDLLRPREAAQLFGVRPATLAQWSRQGKLAALCTPGAHRRYSRTQINGILSEYPKATEPEWTNGGRSAGKGITEKGGR</sequence>
<keyword evidence="4" id="KW-1185">Reference proteome</keyword>
<dbReference type="InterPro" id="IPR009061">
    <property type="entry name" value="DNA-bd_dom_put_sf"/>
</dbReference>
<dbReference type="AlphaFoldDB" id="A0A543CPT5"/>
<dbReference type="Gene3D" id="1.10.1660.10">
    <property type="match status" value="1"/>
</dbReference>